<protein>
    <submittedName>
        <fullName evidence="1">Uncharacterized protein</fullName>
    </submittedName>
</protein>
<proteinExistence type="predicted"/>
<sequence length="47" mass="5590">MYSIEQKAPRCKLATQLDWGLRLTEWLAQSPYNAQNQCLLWVSKFYP</sequence>
<organism evidence="1">
    <name type="scientific">Planktothrix agardhii</name>
    <name type="common">Oscillatoria agardhii</name>
    <dbReference type="NCBI Taxonomy" id="1160"/>
    <lineage>
        <taxon>Bacteria</taxon>
        <taxon>Bacillati</taxon>
        <taxon>Cyanobacteriota</taxon>
        <taxon>Cyanophyceae</taxon>
        <taxon>Oscillatoriophycideae</taxon>
        <taxon>Oscillatoriales</taxon>
        <taxon>Microcoleaceae</taxon>
        <taxon>Planktothrix</taxon>
    </lineage>
</organism>
<evidence type="ECO:0000313" key="1">
    <source>
        <dbReference type="EMBL" id="CUM60201.1"/>
    </source>
</evidence>
<reference evidence="1" key="1">
    <citation type="submission" date="2015-09" db="EMBL/GenBank/DDBJ databases">
        <authorList>
            <person name="Jackson K.R."/>
            <person name="Lunt B.L."/>
            <person name="Fisher J.N.B."/>
            <person name="Gardner A.V."/>
            <person name="Bailey M.E."/>
            <person name="Deus L.M."/>
            <person name="Earl A.S."/>
            <person name="Gibby P.D."/>
            <person name="Hartmann K.A."/>
            <person name="Liu J.E."/>
            <person name="Manci A.M."/>
            <person name="Nielsen D.A."/>
            <person name="Solomon M.B."/>
            <person name="Breakwell D.P."/>
            <person name="Burnett S.H."/>
            <person name="Grose J.H."/>
        </authorList>
    </citation>
    <scope>NUCLEOTIDE SEQUENCE</scope>
    <source>
        <strain evidence="1">7805</strain>
    </source>
</reference>
<accession>A0A1J1JHI8</accession>
<dbReference type="AlphaFoldDB" id="A0A1J1JHI8"/>
<gene>
    <name evidence="1" type="ORF">PLAM_2235</name>
</gene>
<dbReference type="EMBL" id="LO018304">
    <property type="protein sequence ID" value="CUM60201.1"/>
    <property type="molecule type" value="Genomic_DNA"/>
</dbReference>
<name>A0A1J1JHI8_PLAAG</name>